<sequence length="182" mass="20480">MYWLTPTRSTLPLHQLILFLDLVPPLRAPTVGRWEAPPVGWINVNTNGSRNTGTRLASCGGVGRDLESRWCFGFAQGIGSYSCLEAELWGIYEGLAIAWSLSYPRVLIETDSREAYEIIMSSNTQKVGSFALSSIFALMSCSWEVQLVFVRREGNEVADVMSRLVYPESLKYRRWLEPPLAV</sequence>
<feature type="domain" description="RNase H type-1" evidence="2">
    <location>
        <begin position="45"/>
        <end position="163"/>
    </location>
</feature>
<keyword evidence="1" id="KW-0732">Signal</keyword>
<proteinExistence type="predicted"/>
<dbReference type="CDD" id="cd06222">
    <property type="entry name" value="RNase_H_like"/>
    <property type="match status" value="1"/>
</dbReference>
<keyword evidence="4" id="KW-1185">Reference proteome</keyword>
<dbReference type="InterPro" id="IPR044730">
    <property type="entry name" value="RNase_H-like_dom_plant"/>
</dbReference>
<comment type="caution">
    <text evidence="3">The sequence shown here is derived from an EMBL/GenBank/DDBJ whole genome shotgun (WGS) entry which is preliminary data.</text>
</comment>
<dbReference type="InterPro" id="IPR053151">
    <property type="entry name" value="RNase_H-like"/>
</dbReference>
<dbReference type="EMBL" id="JBBPBM010000025">
    <property type="protein sequence ID" value="KAK8540080.1"/>
    <property type="molecule type" value="Genomic_DNA"/>
</dbReference>
<dbReference type="InterPro" id="IPR012337">
    <property type="entry name" value="RNaseH-like_sf"/>
</dbReference>
<dbReference type="Pfam" id="PF13456">
    <property type="entry name" value="RVT_3"/>
    <property type="match status" value="1"/>
</dbReference>
<dbReference type="SUPFAM" id="SSF53098">
    <property type="entry name" value="Ribonuclease H-like"/>
    <property type="match status" value="1"/>
</dbReference>
<name>A0ABR2DJM1_9ROSI</name>
<feature type="chain" id="PRO_5045206637" description="RNase H type-1 domain-containing protein" evidence="1">
    <location>
        <begin position="29"/>
        <end position="182"/>
    </location>
</feature>
<dbReference type="Proteomes" id="UP001472677">
    <property type="component" value="Unassembled WGS sequence"/>
</dbReference>
<organism evidence="3 4">
    <name type="scientific">Hibiscus sabdariffa</name>
    <name type="common">roselle</name>
    <dbReference type="NCBI Taxonomy" id="183260"/>
    <lineage>
        <taxon>Eukaryota</taxon>
        <taxon>Viridiplantae</taxon>
        <taxon>Streptophyta</taxon>
        <taxon>Embryophyta</taxon>
        <taxon>Tracheophyta</taxon>
        <taxon>Spermatophyta</taxon>
        <taxon>Magnoliopsida</taxon>
        <taxon>eudicotyledons</taxon>
        <taxon>Gunneridae</taxon>
        <taxon>Pentapetalae</taxon>
        <taxon>rosids</taxon>
        <taxon>malvids</taxon>
        <taxon>Malvales</taxon>
        <taxon>Malvaceae</taxon>
        <taxon>Malvoideae</taxon>
        <taxon>Hibiscus</taxon>
    </lineage>
</organism>
<evidence type="ECO:0000259" key="2">
    <source>
        <dbReference type="Pfam" id="PF13456"/>
    </source>
</evidence>
<dbReference type="InterPro" id="IPR002156">
    <property type="entry name" value="RNaseH_domain"/>
</dbReference>
<evidence type="ECO:0000313" key="3">
    <source>
        <dbReference type="EMBL" id="KAK8540080.1"/>
    </source>
</evidence>
<dbReference type="Gene3D" id="3.30.420.10">
    <property type="entry name" value="Ribonuclease H-like superfamily/Ribonuclease H"/>
    <property type="match status" value="1"/>
</dbReference>
<protein>
    <recommendedName>
        <fullName evidence="2">RNase H type-1 domain-containing protein</fullName>
    </recommendedName>
</protein>
<dbReference type="PANTHER" id="PTHR47723">
    <property type="entry name" value="OS05G0353850 PROTEIN"/>
    <property type="match status" value="1"/>
</dbReference>
<dbReference type="PANTHER" id="PTHR47723:SF19">
    <property type="entry name" value="POLYNUCLEOTIDYL TRANSFERASE, RIBONUCLEASE H-LIKE SUPERFAMILY PROTEIN"/>
    <property type="match status" value="1"/>
</dbReference>
<dbReference type="InterPro" id="IPR036397">
    <property type="entry name" value="RNaseH_sf"/>
</dbReference>
<evidence type="ECO:0000313" key="4">
    <source>
        <dbReference type="Proteomes" id="UP001472677"/>
    </source>
</evidence>
<feature type="signal peptide" evidence="1">
    <location>
        <begin position="1"/>
        <end position="28"/>
    </location>
</feature>
<accession>A0ABR2DJM1</accession>
<gene>
    <name evidence="3" type="ORF">V6N12_046373</name>
</gene>
<reference evidence="3 4" key="1">
    <citation type="journal article" date="2024" name="G3 (Bethesda)">
        <title>Genome assembly of Hibiscus sabdariffa L. provides insights into metabolisms of medicinal natural products.</title>
        <authorList>
            <person name="Kim T."/>
        </authorList>
    </citation>
    <scope>NUCLEOTIDE SEQUENCE [LARGE SCALE GENOMIC DNA]</scope>
    <source>
        <strain evidence="3">TK-2024</strain>
        <tissue evidence="3">Old leaves</tissue>
    </source>
</reference>
<evidence type="ECO:0000256" key="1">
    <source>
        <dbReference type="SAM" id="SignalP"/>
    </source>
</evidence>